<organism evidence="3 4">
    <name type="scientific">Agrocybe pediades</name>
    <dbReference type="NCBI Taxonomy" id="84607"/>
    <lineage>
        <taxon>Eukaryota</taxon>
        <taxon>Fungi</taxon>
        <taxon>Dikarya</taxon>
        <taxon>Basidiomycota</taxon>
        <taxon>Agaricomycotina</taxon>
        <taxon>Agaricomycetes</taxon>
        <taxon>Agaricomycetidae</taxon>
        <taxon>Agaricales</taxon>
        <taxon>Agaricineae</taxon>
        <taxon>Strophariaceae</taxon>
        <taxon>Agrocybe</taxon>
    </lineage>
</organism>
<accession>A0A8H4QRQ3</accession>
<reference evidence="3 4" key="1">
    <citation type="submission" date="2019-12" db="EMBL/GenBank/DDBJ databases">
        <authorList>
            <person name="Floudas D."/>
            <person name="Bentzer J."/>
            <person name="Ahren D."/>
            <person name="Johansson T."/>
            <person name="Persson P."/>
            <person name="Tunlid A."/>
        </authorList>
    </citation>
    <scope>NUCLEOTIDE SEQUENCE [LARGE SCALE GENOMIC DNA]</scope>
    <source>
        <strain evidence="3 4">CBS 102.39</strain>
    </source>
</reference>
<dbReference type="Pfam" id="PF13975">
    <property type="entry name" value="gag-asp_proteas"/>
    <property type="match status" value="1"/>
</dbReference>
<feature type="region of interest" description="Disordered" evidence="1">
    <location>
        <begin position="1"/>
        <end position="28"/>
    </location>
</feature>
<feature type="compositionally biased region" description="Basic residues" evidence="1">
    <location>
        <begin position="696"/>
        <end position="712"/>
    </location>
</feature>
<dbReference type="CDD" id="cd00303">
    <property type="entry name" value="retropepsin_like"/>
    <property type="match status" value="1"/>
</dbReference>
<evidence type="ECO:0000256" key="1">
    <source>
        <dbReference type="SAM" id="MobiDB-lite"/>
    </source>
</evidence>
<dbReference type="Gene3D" id="2.40.70.10">
    <property type="entry name" value="Acid Proteases"/>
    <property type="match status" value="1"/>
</dbReference>
<dbReference type="EMBL" id="JAACJL010000033">
    <property type="protein sequence ID" value="KAF4615744.1"/>
    <property type="molecule type" value="Genomic_DNA"/>
</dbReference>
<dbReference type="Proteomes" id="UP000521872">
    <property type="component" value="Unassembled WGS sequence"/>
</dbReference>
<evidence type="ECO:0000313" key="4">
    <source>
        <dbReference type="Proteomes" id="UP000521872"/>
    </source>
</evidence>
<dbReference type="SUPFAM" id="SSF50630">
    <property type="entry name" value="Acid proteases"/>
    <property type="match status" value="1"/>
</dbReference>
<feature type="compositionally biased region" description="Polar residues" evidence="1">
    <location>
        <begin position="459"/>
        <end position="473"/>
    </location>
</feature>
<comment type="caution">
    <text evidence="3">The sequence shown here is derived from an EMBL/GenBank/DDBJ whole genome shotgun (WGS) entry which is preliminary data.</text>
</comment>
<proteinExistence type="predicted"/>
<protein>
    <recommendedName>
        <fullName evidence="2">DUF4100 domain-containing protein</fullName>
    </recommendedName>
</protein>
<feature type="region of interest" description="Disordered" evidence="1">
    <location>
        <begin position="261"/>
        <end position="281"/>
    </location>
</feature>
<evidence type="ECO:0000259" key="2">
    <source>
        <dbReference type="Pfam" id="PF13352"/>
    </source>
</evidence>
<keyword evidence="4" id="KW-1185">Reference proteome</keyword>
<feature type="compositionally biased region" description="Low complexity" evidence="1">
    <location>
        <begin position="1"/>
        <end position="19"/>
    </location>
</feature>
<dbReference type="Pfam" id="PF13352">
    <property type="entry name" value="DUF4100"/>
    <property type="match status" value="1"/>
</dbReference>
<dbReference type="AlphaFoldDB" id="A0A8H4QRQ3"/>
<evidence type="ECO:0000313" key="3">
    <source>
        <dbReference type="EMBL" id="KAF4615744.1"/>
    </source>
</evidence>
<gene>
    <name evidence="3" type="ORF">D9613_012408</name>
</gene>
<feature type="compositionally biased region" description="Low complexity" evidence="1">
    <location>
        <begin position="438"/>
        <end position="456"/>
    </location>
</feature>
<dbReference type="InterPro" id="IPR025165">
    <property type="entry name" value="DUF4100"/>
</dbReference>
<feature type="region of interest" description="Disordered" evidence="1">
    <location>
        <begin position="688"/>
        <end position="712"/>
    </location>
</feature>
<name>A0A8H4QRQ3_9AGAR</name>
<feature type="region of interest" description="Disordered" evidence="1">
    <location>
        <begin position="418"/>
        <end position="477"/>
    </location>
</feature>
<sequence length="712" mass="78093">MSENQPPQQTAAPAATMPAKNHSSAPKFDGKAANLQVFLDEVEALAKACKLSAKETIEWAIRYGPLDSYELWSSRPTAKGNDWGAFKNELYPFYLGSAGERRYSVANLETFVEKQAMIPITNGEQFSAYYRTFTTMTDYLLGKGKLSSREVSSMFIRGFDYALRTQIREQLSKENPKQHSDDPFTLKQIYDAAVFVISSNGSEGTSYEASPAVSNPSVPAIKRETFDASGFGQVYQANNLNISSIASEIIKQLGLQPGATLNLGNPPPNTTNTYRPNSQPRQRTNDCAFCSDPNHYQNNCPKATEYIQKGLCTRNNENFIVLPNGLRVSPRIAPGRNIMERIDNWNRSNPPSNIQTVSSNFVGAEYVVPSVQEPLNWAMPSTVAFSGIEEVEDDVVPLSTSELEELEVMEALIAQTQEKVDKTRRKAQGLKGTGGPAAGTRSAAAAKPVAPTVVKPKPQDSTSSKPTPNTASAPQYKYSTPIEDAKLINNVLNRALDVPITLTNRELLALAPDVRKQVKELITTKRTPTNGNPLVLAHVDSQETDPVEVFMAGLPDREDGVITAKHTEELRSIDVVIEGITVEGVCDTGSQIVCLRKDVWEKISIPVRSDHVMLIESANESTNSTLGLLHNLKIVIGGYDFFVQAQVVEHAPYEMLLGLPLLTYTESALKLFKDGSMHVTFTDPNTGIVVTTPTRPRTRKNTSKGKARTAGF</sequence>
<feature type="domain" description="DUF4100" evidence="2">
    <location>
        <begin position="456"/>
        <end position="526"/>
    </location>
</feature>
<dbReference type="InterPro" id="IPR021109">
    <property type="entry name" value="Peptidase_aspartic_dom_sf"/>
</dbReference>